<accession>A0A7R8WKL3</accession>
<name>A0A7R8WKL3_9CRUS</name>
<dbReference type="InterPro" id="IPR011333">
    <property type="entry name" value="SKP1/BTB/POZ_sf"/>
</dbReference>
<proteinExistence type="predicted"/>
<dbReference type="AlphaFoldDB" id="A0A7R8WKL3"/>
<dbReference type="Gene3D" id="3.30.710.10">
    <property type="entry name" value="Potassium Channel Kv1.1, Chain A"/>
    <property type="match status" value="1"/>
</dbReference>
<sequence length="228" mass="25772">MWSYQSKPPITTKYECSITGKFKRGCIVSETSVNTIGRLSPNDTLRIQCDIIPFGEYSTTPPPALPCASHLMETRGRLFTSGVHSDVTLVVEDRKFPAHKSILAAQSPVFASMFEEAMLEKQIGEVKILDVRAEVMQELLRFMYTGDVKNIKKIGRVLLAATLDRKNFHGILVLADFYESSFLKDVLKKFVLKYPAILNDDNLTSEMMEMNSLLQQLRLEVKTVQETS</sequence>
<dbReference type="InterPro" id="IPR000210">
    <property type="entry name" value="BTB/POZ_dom"/>
</dbReference>
<reference evidence="1" key="1">
    <citation type="submission" date="2020-11" db="EMBL/GenBank/DDBJ databases">
        <authorList>
            <person name="Tran Van P."/>
        </authorList>
    </citation>
    <scope>NUCLEOTIDE SEQUENCE</scope>
</reference>
<dbReference type="OrthoDB" id="6359816at2759"/>
<dbReference type="SUPFAM" id="SSF54695">
    <property type="entry name" value="POZ domain"/>
    <property type="match status" value="1"/>
</dbReference>
<dbReference type="PROSITE" id="PS50097">
    <property type="entry name" value="BTB"/>
    <property type="match status" value="1"/>
</dbReference>
<dbReference type="Pfam" id="PF00651">
    <property type="entry name" value="BTB"/>
    <property type="match status" value="1"/>
</dbReference>
<dbReference type="PANTHER" id="PTHR24413">
    <property type="entry name" value="SPECKLE-TYPE POZ PROTEIN"/>
    <property type="match status" value="1"/>
</dbReference>
<dbReference type="EMBL" id="OB666356">
    <property type="protein sequence ID" value="CAD7233487.1"/>
    <property type="molecule type" value="Genomic_DNA"/>
</dbReference>
<gene>
    <name evidence="1" type="ORF">CTOB1V02_LOCUS11309</name>
</gene>
<dbReference type="SMART" id="SM00225">
    <property type="entry name" value="BTB"/>
    <property type="match status" value="1"/>
</dbReference>
<organism evidence="1">
    <name type="scientific">Cyprideis torosa</name>
    <dbReference type="NCBI Taxonomy" id="163714"/>
    <lineage>
        <taxon>Eukaryota</taxon>
        <taxon>Metazoa</taxon>
        <taxon>Ecdysozoa</taxon>
        <taxon>Arthropoda</taxon>
        <taxon>Crustacea</taxon>
        <taxon>Oligostraca</taxon>
        <taxon>Ostracoda</taxon>
        <taxon>Podocopa</taxon>
        <taxon>Podocopida</taxon>
        <taxon>Cytherocopina</taxon>
        <taxon>Cytheroidea</taxon>
        <taxon>Cytherideidae</taxon>
        <taxon>Cyprideis</taxon>
    </lineage>
</organism>
<evidence type="ECO:0000313" key="1">
    <source>
        <dbReference type="EMBL" id="CAD7233487.1"/>
    </source>
</evidence>
<protein>
    <submittedName>
        <fullName evidence="1">Uncharacterized protein</fullName>
    </submittedName>
</protein>